<dbReference type="GO" id="GO:0005829">
    <property type="term" value="C:cytosol"/>
    <property type="evidence" value="ECO:0007669"/>
    <property type="project" value="TreeGrafter"/>
</dbReference>
<keyword evidence="7" id="KW-1185">Reference proteome</keyword>
<keyword evidence="1 3" id="KW-0853">WD repeat</keyword>
<dbReference type="InterPro" id="IPR001680">
    <property type="entry name" value="WD40_rpt"/>
</dbReference>
<dbReference type="GeneTree" id="ENSGT00940000154778"/>
<evidence type="ECO:0000256" key="2">
    <source>
        <dbReference type="ARBA" id="ARBA00022737"/>
    </source>
</evidence>
<organism evidence="6 7">
    <name type="scientific">Paramormyrops kingsleyae</name>
    <dbReference type="NCBI Taxonomy" id="1676925"/>
    <lineage>
        <taxon>Eukaryota</taxon>
        <taxon>Metazoa</taxon>
        <taxon>Chordata</taxon>
        <taxon>Craniata</taxon>
        <taxon>Vertebrata</taxon>
        <taxon>Euteleostomi</taxon>
        <taxon>Actinopterygii</taxon>
        <taxon>Neopterygii</taxon>
        <taxon>Teleostei</taxon>
        <taxon>Osteoglossocephala</taxon>
        <taxon>Osteoglossomorpha</taxon>
        <taxon>Osteoglossiformes</taxon>
        <taxon>Mormyridae</taxon>
        <taxon>Paramormyrops</taxon>
    </lineage>
</organism>
<dbReference type="FunFam" id="1.10.1540.10:FF:000001">
    <property type="entry name" value="neurobeachin isoform X1"/>
    <property type="match status" value="1"/>
</dbReference>
<dbReference type="InterPro" id="IPR036322">
    <property type="entry name" value="WD40_repeat_dom_sf"/>
</dbReference>
<reference evidence="6" key="1">
    <citation type="submission" date="2025-08" db="UniProtKB">
        <authorList>
            <consortium name="Ensembl"/>
        </authorList>
    </citation>
    <scope>IDENTIFICATION</scope>
</reference>
<dbReference type="InterPro" id="IPR015943">
    <property type="entry name" value="WD40/YVTN_repeat-like_dom_sf"/>
</dbReference>
<dbReference type="Gene3D" id="1.10.1540.10">
    <property type="entry name" value="BEACH domain"/>
    <property type="match status" value="1"/>
</dbReference>
<sequence>WAALWGWGGGGSCPLQVLAYTDGLHGKWLFSDIRAVFSRRYLLQDTALEVFLACKTAVMFNFPDAATVKKVVGHLPCVGVGDTYGHPQSRWMSLASPRQLFRRSNMTQRWQRGEISNFEYLMFLNTISGRTYNDLNQYPVFPWVIANYESEELDLALPSNFRDLSKPMGALNPKRAAFFSERFDTWEDEQVPRFHYGTHYSTCSFTLMWLLRLEPFATFFLNFQGGEFDHADRSFSSVCRAWRNCQEDTSDVKELIPEFYYLPEMFYNANDFNLGVMDDGTVVSDVQLPPWAKTPEDFVRINRLALESELVSRQLHQWIDLIFGFKQQGPEAAKALNVFYYLTYEGAVNLSTITEPRIREAVEAQILSFGQTPSQLLSEPHPLRGAAVPMVTHISHQSLSVPGRAPGSIMCSGWSFPGDTPLTELHPPGMREPFERGRSRALAAECDRCLCWPRMLRPEALLAPHAASRARRQIADPLDHSVCIHGPSFVVTADARFILACGFWDTSFRIYSADSGRRGGVGGVLSGLSRETPLAMMTGHGCQVTCVSVCAELGLVLSGSADGPCLIHSITGDLLRKLESPAGCQRPLQAQLSGEGLCVVSYQQGQICTFSINGKLLARCEQDEDVRAILLSPDGQCVFSGGDGGVLRVWRAQDLQKLFTYPGCDAGICSLAMSHDQRCIITRMASGGIVIFYSDFSRTPEGAAARAREMPPCQEHVGGVN</sequence>
<dbReference type="Gene3D" id="2.30.29.30">
    <property type="entry name" value="Pleckstrin-homology domain (PH domain)/Phosphotyrosine-binding domain (PTB)"/>
    <property type="match status" value="1"/>
</dbReference>
<dbReference type="PANTHER" id="PTHR13743:SF64">
    <property type="entry name" value="LIPOPOLYSACCHARIDE-RESPONSIVE AND BEIGE-LIKE ANCHOR PROTEIN"/>
    <property type="match status" value="1"/>
</dbReference>
<dbReference type="InterPro" id="IPR023362">
    <property type="entry name" value="PH-BEACH_dom"/>
</dbReference>
<dbReference type="InterPro" id="IPR036372">
    <property type="entry name" value="BEACH_dom_sf"/>
</dbReference>
<reference evidence="6" key="2">
    <citation type="submission" date="2025-09" db="UniProtKB">
        <authorList>
            <consortium name="Ensembl"/>
        </authorList>
    </citation>
    <scope>IDENTIFICATION</scope>
</reference>
<dbReference type="GO" id="GO:0008104">
    <property type="term" value="P:intracellular protein localization"/>
    <property type="evidence" value="ECO:0007669"/>
    <property type="project" value="TreeGrafter"/>
</dbReference>
<dbReference type="PROSITE" id="PS50082">
    <property type="entry name" value="WD_REPEATS_2"/>
    <property type="match status" value="1"/>
</dbReference>
<dbReference type="InterPro" id="IPR050865">
    <property type="entry name" value="BEACH_Domain"/>
</dbReference>
<evidence type="ECO:0000313" key="7">
    <source>
        <dbReference type="Proteomes" id="UP000261540"/>
    </source>
</evidence>
<dbReference type="Pfam" id="PF20426">
    <property type="entry name" value="NBCH_WD40"/>
    <property type="match status" value="1"/>
</dbReference>
<dbReference type="GO" id="GO:0019901">
    <property type="term" value="F:protein kinase binding"/>
    <property type="evidence" value="ECO:0007669"/>
    <property type="project" value="TreeGrafter"/>
</dbReference>
<feature type="repeat" description="WD" evidence="3">
    <location>
        <begin position="619"/>
        <end position="660"/>
    </location>
</feature>
<feature type="domain" description="BEACH" evidence="4">
    <location>
        <begin position="95"/>
        <end position="384"/>
    </location>
</feature>
<evidence type="ECO:0000256" key="3">
    <source>
        <dbReference type="PROSITE-ProRule" id="PRU00221"/>
    </source>
</evidence>
<dbReference type="CDD" id="cd06071">
    <property type="entry name" value="Beach"/>
    <property type="match status" value="1"/>
</dbReference>
<dbReference type="InterPro" id="IPR046851">
    <property type="entry name" value="NBCH_WD40"/>
</dbReference>
<dbReference type="GO" id="GO:0016020">
    <property type="term" value="C:membrane"/>
    <property type="evidence" value="ECO:0007669"/>
    <property type="project" value="TreeGrafter"/>
</dbReference>
<dbReference type="InterPro" id="IPR011993">
    <property type="entry name" value="PH-like_dom_sf"/>
</dbReference>
<dbReference type="Pfam" id="PF02138">
    <property type="entry name" value="Beach"/>
    <property type="match status" value="1"/>
</dbReference>
<dbReference type="SUPFAM" id="SSF81837">
    <property type="entry name" value="BEACH domain"/>
    <property type="match status" value="1"/>
</dbReference>
<dbReference type="PROSITE" id="PS50197">
    <property type="entry name" value="BEACH"/>
    <property type="match status" value="1"/>
</dbReference>
<feature type="domain" description="BEACH-type PH" evidence="5">
    <location>
        <begin position="1"/>
        <end position="76"/>
    </location>
</feature>
<dbReference type="PROSITE" id="PS51783">
    <property type="entry name" value="PH_BEACH"/>
    <property type="match status" value="1"/>
</dbReference>
<dbReference type="AlphaFoldDB" id="A0A3B3SWB4"/>
<evidence type="ECO:0000256" key="1">
    <source>
        <dbReference type="ARBA" id="ARBA00022574"/>
    </source>
</evidence>
<dbReference type="Proteomes" id="UP000261540">
    <property type="component" value="Unplaced"/>
</dbReference>
<protein>
    <submittedName>
        <fullName evidence="6">Uncharacterized protein</fullName>
    </submittedName>
</protein>
<dbReference type="InterPro" id="IPR000409">
    <property type="entry name" value="BEACH_dom"/>
</dbReference>
<dbReference type="Ensembl" id="ENSPKIT00000015884.1">
    <property type="protein sequence ID" value="ENSPKIP00000034959.1"/>
    <property type="gene ID" value="ENSPKIG00000014075.1"/>
</dbReference>
<accession>A0A3B3SWB4</accession>
<evidence type="ECO:0000313" key="6">
    <source>
        <dbReference type="Ensembl" id="ENSPKIP00000034959.1"/>
    </source>
</evidence>
<name>A0A3B3SWB4_9TELE</name>
<keyword evidence="2" id="KW-0677">Repeat</keyword>
<dbReference type="Pfam" id="PF14844">
    <property type="entry name" value="PH_BEACH"/>
    <property type="match status" value="1"/>
</dbReference>
<dbReference type="Gene3D" id="2.130.10.10">
    <property type="entry name" value="YVTN repeat-like/Quinoprotein amine dehydrogenase"/>
    <property type="match status" value="2"/>
</dbReference>
<evidence type="ECO:0000259" key="4">
    <source>
        <dbReference type="PROSITE" id="PS50197"/>
    </source>
</evidence>
<dbReference type="PANTHER" id="PTHR13743">
    <property type="entry name" value="BEIGE/BEACH-RELATED"/>
    <property type="match status" value="1"/>
</dbReference>
<dbReference type="SUPFAM" id="SSF50729">
    <property type="entry name" value="PH domain-like"/>
    <property type="match status" value="1"/>
</dbReference>
<evidence type="ECO:0000259" key="5">
    <source>
        <dbReference type="PROSITE" id="PS51783"/>
    </source>
</evidence>
<proteinExistence type="predicted"/>
<dbReference type="SMART" id="SM00320">
    <property type="entry name" value="WD40"/>
    <property type="match status" value="3"/>
</dbReference>
<dbReference type="SUPFAM" id="SSF50978">
    <property type="entry name" value="WD40 repeat-like"/>
    <property type="match status" value="1"/>
</dbReference>
<dbReference type="SMART" id="SM01026">
    <property type="entry name" value="Beach"/>
    <property type="match status" value="1"/>
</dbReference>
<dbReference type="CDD" id="cd01201">
    <property type="entry name" value="PH_BEACH"/>
    <property type="match status" value="1"/>
</dbReference>